<reference evidence="2 3" key="1">
    <citation type="submission" date="2016-10" db="EMBL/GenBank/DDBJ databases">
        <authorList>
            <person name="de Groot N.N."/>
        </authorList>
    </citation>
    <scope>NUCLEOTIDE SEQUENCE [LARGE SCALE GENOMIC DNA]</scope>
    <source>
        <strain evidence="2 3">CGMCC 1.3430</strain>
    </source>
</reference>
<proteinExistence type="predicted"/>
<evidence type="ECO:0000259" key="1">
    <source>
        <dbReference type="PROSITE" id="PS51832"/>
    </source>
</evidence>
<dbReference type="GO" id="GO:0008081">
    <property type="term" value="F:phosphoric diester hydrolase activity"/>
    <property type="evidence" value="ECO:0007669"/>
    <property type="project" value="UniProtKB-ARBA"/>
</dbReference>
<accession>A0A1H3XSL7</accession>
<dbReference type="Pfam" id="PF13487">
    <property type="entry name" value="HD_5"/>
    <property type="match status" value="1"/>
</dbReference>
<dbReference type="InterPro" id="IPR037522">
    <property type="entry name" value="HD_GYP_dom"/>
</dbReference>
<dbReference type="CDD" id="cd00077">
    <property type="entry name" value="HDc"/>
    <property type="match status" value="1"/>
</dbReference>
<dbReference type="OrthoDB" id="9802066at2"/>
<dbReference type="STRING" id="152573.SAMN04488051_101370"/>
<sequence>MLRWFQQFQAEKALPADAGQLSKDLLASLMVMAWFVEAKDPYTGGHLWRVSRYANLLSRAGGLPEADIARVTLGGFLHDLGKVAIPDAILNKTGKLNDSEFAVIQTHPEAGGRMLAGHPLGHLVAAAVELHHERPDGRGYPHGLTASMIPTDAAIIGVCDAFDAMTSLRSYRKPMPLDKVLGIFRDESGRQFNQFWCNQLLVLAERGELNAIMGHSDDGIPLHICPHCGPTVLQHSEDKPGDLLACGVCHSEMELCAEHDQWTIKPTGRKASAEQLQPKADKQLIKRLIEESVSHIPLEQLVRFER</sequence>
<dbReference type="PROSITE" id="PS51832">
    <property type="entry name" value="HD_GYP"/>
    <property type="match status" value="1"/>
</dbReference>
<dbReference type="PANTHER" id="PTHR43155">
    <property type="entry name" value="CYCLIC DI-GMP PHOSPHODIESTERASE PA4108-RELATED"/>
    <property type="match status" value="1"/>
</dbReference>
<organism evidence="2 3">
    <name type="scientific">Alkalimonas amylolytica</name>
    <dbReference type="NCBI Taxonomy" id="152573"/>
    <lineage>
        <taxon>Bacteria</taxon>
        <taxon>Pseudomonadati</taxon>
        <taxon>Pseudomonadota</taxon>
        <taxon>Gammaproteobacteria</taxon>
        <taxon>Alkalimonas</taxon>
    </lineage>
</organism>
<dbReference type="InterPro" id="IPR003607">
    <property type="entry name" value="HD/PDEase_dom"/>
</dbReference>
<dbReference type="EMBL" id="FNRM01000001">
    <property type="protein sequence ID" value="SEA02230.1"/>
    <property type="molecule type" value="Genomic_DNA"/>
</dbReference>
<evidence type="ECO:0000313" key="2">
    <source>
        <dbReference type="EMBL" id="SEA02230.1"/>
    </source>
</evidence>
<gene>
    <name evidence="2" type="ORF">SAMN04488051_101370</name>
</gene>
<evidence type="ECO:0000313" key="3">
    <source>
        <dbReference type="Proteomes" id="UP000198773"/>
    </source>
</evidence>
<protein>
    <submittedName>
        <fullName evidence="2">HD domain-containing protein</fullName>
    </submittedName>
</protein>
<dbReference type="SUPFAM" id="SSF109604">
    <property type="entry name" value="HD-domain/PDEase-like"/>
    <property type="match status" value="1"/>
</dbReference>
<keyword evidence="3" id="KW-1185">Reference proteome</keyword>
<dbReference type="AlphaFoldDB" id="A0A1H3XSL7"/>
<dbReference type="Gene3D" id="1.10.3210.10">
    <property type="entry name" value="Hypothetical protein af1432"/>
    <property type="match status" value="1"/>
</dbReference>
<dbReference type="RefSeq" id="WP_091338577.1">
    <property type="nucleotide sequence ID" value="NZ_FNRM01000001.1"/>
</dbReference>
<dbReference type="SMART" id="SM00471">
    <property type="entry name" value="HDc"/>
    <property type="match status" value="1"/>
</dbReference>
<name>A0A1H3XSL7_ALKAM</name>
<dbReference type="Proteomes" id="UP000198773">
    <property type="component" value="Unassembled WGS sequence"/>
</dbReference>
<feature type="domain" description="HD-GYP" evidence="1">
    <location>
        <begin position="21"/>
        <end position="216"/>
    </location>
</feature>
<dbReference type="PANTHER" id="PTHR43155:SF2">
    <property type="entry name" value="CYCLIC DI-GMP PHOSPHODIESTERASE PA4108"/>
    <property type="match status" value="1"/>
</dbReference>